<dbReference type="PROSITE" id="PS00211">
    <property type="entry name" value="ABC_TRANSPORTER_1"/>
    <property type="match status" value="1"/>
</dbReference>
<dbReference type="GO" id="GO:0005524">
    <property type="term" value="F:ATP binding"/>
    <property type="evidence" value="ECO:0007669"/>
    <property type="project" value="UniProtKB-KW"/>
</dbReference>
<dbReference type="SUPFAM" id="SSF52540">
    <property type="entry name" value="P-loop containing nucleoside triphosphate hydrolases"/>
    <property type="match status" value="1"/>
</dbReference>
<dbReference type="Gene3D" id="1.20.1560.10">
    <property type="entry name" value="ABC transporter type 1, transmembrane domain"/>
    <property type="match status" value="1"/>
</dbReference>
<dbReference type="RefSeq" id="WP_207942574.1">
    <property type="nucleotide sequence ID" value="NZ_CP147251.1"/>
</dbReference>
<feature type="transmembrane region" description="Helical" evidence="7">
    <location>
        <begin position="63"/>
        <end position="95"/>
    </location>
</feature>
<gene>
    <name evidence="10" type="ORF">DOK78_001847</name>
</gene>
<dbReference type="InterPro" id="IPR011527">
    <property type="entry name" value="ABC1_TM_dom"/>
</dbReference>
<dbReference type="PANTHER" id="PTHR24221:SF397">
    <property type="entry name" value="ABC TRANSPORTER, ATP-BINDING TRANSMEMBRANE PROTEIN"/>
    <property type="match status" value="1"/>
</dbReference>
<reference evidence="10 11" key="1">
    <citation type="submission" date="2021-03" db="EMBL/GenBank/DDBJ databases">
        <authorList>
            <person name="Gilmore M.S."/>
            <person name="Schwartzman J."/>
            <person name="Van Tyne D."/>
            <person name="Martin M."/>
            <person name="Earl A.M."/>
            <person name="Manson A.L."/>
            <person name="Straub T."/>
            <person name="Salamzade R."/>
            <person name="Saavedra J."/>
            <person name="Lebreton F."/>
            <person name="Prichula J."/>
            <person name="Schaufler K."/>
            <person name="Gaca A."/>
            <person name="Sgardioli B."/>
            <person name="Wagenaar J."/>
            <person name="Strong T."/>
        </authorList>
    </citation>
    <scope>NUCLEOTIDE SEQUENCE [LARGE SCALE GENOMIC DNA]</scope>
    <source>
        <strain evidence="10 11">DIV2402</strain>
    </source>
</reference>
<keyword evidence="3" id="KW-0547">Nucleotide-binding</keyword>
<keyword evidence="5 7" id="KW-1133">Transmembrane helix</keyword>
<dbReference type="Pfam" id="PF00664">
    <property type="entry name" value="ABC_membrane"/>
    <property type="match status" value="1"/>
</dbReference>
<feature type="domain" description="ABC transporter" evidence="8">
    <location>
        <begin position="339"/>
        <end position="572"/>
    </location>
</feature>
<dbReference type="Pfam" id="PF00005">
    <property type="entry name" value="ABC_tran"/>
    <property type="match status" value="1"/>
</dbReference>
<dbReference type="EMBL" id="CP147251">
    <property type="protein sequence ID" value="WYJ77209.1"/>
    <property type="molecule type" value="Genomic_DNA"/>
</dbReference>
<dbReference type="InterPro" id="IPR036640">
    <property type="entry name" value="ABC1_TM_sf"/>
</dbReference>
<sequence length="577" mass="64650">METKRKTNIAFILKEAGSQKYKMYLSVFFSVVSGLCKIFPYILLQVIIVELLSASPDKEKIQLYIFICFGTVGINILFLALGLAFSHIAAFSILFKIRENAIDHMGKLGLGFFQERSSGQIKKALDEDIEKLELFIAHQIPDLAESIITPLVVIIYLMQINFWLALILFIPFLLSLLLQAWIFKGYEETMTNYNQVLKIMYGTIVEYIHGMRVFKAFNLSATNFKKYTRTVDEYLKYWIKICDDTIKSYTIGLTIIDTSGLLLTIPVGGLLYLSGKLDFSGFVMFLLLSTVFLTAFLKILSMGGNLARLLTGADNIREMMEVPALTNGDEYLEDAIGEVAFQKVTFAYDEKNVLENLSFTLKPNTVTALVGPSGSGKTTVGMLLGRFWDISQGSITIDGKELQALALDSLMEKTAFVFQDVFMLNDTILNNIRLGMGKTEEEVFVACQKAQIHDFILTLPNGYGTVIGEKSGIKLSGGEKQRIAIARALLKDAQIVILDEVTAYSDIENEKNIQLALRNLLLNRTGLIIAHRLYTIQNVDQILVLDEGQLVEQGTHRELLAKEGLYQRLWQKGGKGA</sequence>
<evidence type="ECO:0000256" key="7">
    <source>
        <dbReference type="SAM" id="Phobius"/>
    </source>
</evidence>
<evidence type="ECO:0000256" key="4">
    <source>
        <dbReference type="ARBA" id="ARBA00022840"/>
    </source>
</evidence>
<dbReference type="PROSITE" id="PS50929">
    <property type="entry name" value="ABC_TM1F"/>
    <property type="match status" value="1"/>
</dbReference>
<organism evidence="10 11">
    <name type="scientific">Candidatus Enterococcus lowellii</name>
    <dbReference type="NCBI Taxonomy" id="2230877"/>
    <lineage>
        <taxon>Bacteria</taxon>
        <taxon>Bacillati</taxon>
        <taxon>Bacillota</taxon>
        <taxon>Bacilli</taxon>
        <taxon>Lactobacillales</taxon>
        <taxon>Enterococcaceae</taxon>
        <taxon>Enterococcus</taxon>
    </lineage>
</organism>
<dbReference type="SMART" id="SM00382">
    <property type="entry name" value="AAA"/>
    <property type="match status" value="1"/>
</dbReference>
<dbReference type="InterPro" id="IPR027417">
    <property type="entry name" value="P-loop_NTPase"/>
</dbReference>
<feature type="transmembrane region" description="Helical" evidence="7">
    <location>
        <begin position="163"/>
        <end position="183"/>
    </location>
</feature>
<feature type="transmembrane region" description="Helical" evidence="7">
    <location>
        <begin position="279"/>
        <end position="300"/>
    </location>
</feature>
<evidence type="ECO:0000313" key="10">
    <source>
        <dbReference type="EMBL" id="WYJ77209.1"/>
    </source>
</evidence>
<evidence type="ECO:0000256" key="2">
    <source>
        <dbReference type="ARBA" id="ARBA00022692"/>
    </source>
</evidence>
<evidence type="ECO:0000259" key="9">
    <source>
        <dbReference type="PROSITE" id="PS50929"/>
    </source>
</evidence>
<keyword evidence="2 7" id="KW-0812">Transmembrane</keyword>
<proteinExistence type="predicted"/>
<dbReference type="Proteomes" id="UP000664701">
    <property type="component" value="Chromosome"/>
</dbReference>
<dbReference type="CDD" id="cd07346">
    <property type="entry name" value="ABC_6TM_exporters"/>
    <property type="match status" value="1"/>
</dbReference>
<keyword evidence="6 7" id="KW-0472">Membrane</keyword>
<dbReference type="InterPro" id="IPR003439">
    <property type="entry name" value="ABC_transporter-like_ATP-bd"/>
</dbReference>
<name>A0ABZ2STG7_9ENTE</name>
<reference evidence="10 11" key="2">
    <citation type="submission" date="2024-03" db="EMBL/GenBank/DDBJ databases">
        <title>The Genome Sequence of Enterococcus sp. DIV2402.</title>
        <authorList>
            <consortium name="The Broad Institute Genomics Platform"/>
            <consortium name="The Broad Institute Microbial Omics Core"/>
            <consortium name="The Broad Institute Genomic Center for Infectious Diseases"/>
            <person name="Earl A."/>
            <person name="Manson A."/>
            <person name="Gilmore M."/>
            <person name="Schwartman J."/>
            <person name="Shea T."/>
            <person name="Abouelleil A."/>
            <person name="Cao P."/>
            <person name="Chapman S."/>
            <person name="Cusick C."/>
            <person name="Young S."/>
            <person name="Neafsey D."/>
            <person name="Nusbaum C."/>
            <person name="Birren B."/>
        </authorList>
    </citation>
    <scope>NUCLEOTIDE SEQUENCE [LARGE SCALE GENOMIC DNA]</scope>
    <source>
        <strain evidence="10 11">DIV2402</strain>
    </source>
</reference>
<evidence type="ECO:0000259" key="8">
    <source>
        <dbReference type="PROSITE" id="PS50893"/>
    </source>
</evidence>
<dbReference type="InterPro" id="IPR003593">
    <property type="entry name" value="AAA+_ATPase"/>
</dbReference>
<dbReference type="InterPro" id="IPR039421">
    <property type="entry name" value="Type_1_exporter"/>
</dbReference>
<dbReference type="PANTHER" id="PTHR24221">
    <property type="entry name" value="ATP-BINDING CASSETTE SUB-FAMILY B"/>
    <property type="match status" value="1"/>
</dbReference>
<dbReference type="InterPro" id="IPR017871">
    <property type="entry name" value="ABC_transporter-like_CS"/>
</dbReference>
<evidence type="ECO:0000313" key="11">
    <source>
        <dbReference type="Proteomes" id="UP000664701"/>
    </source>
</evidence>
<accession>A0ABZ2STG7</accession>
<feature type="transmembrane region" description="Helical" evidence="7">
    <location>
        <begin position="21"/>
        <end position="43"/>
    </location>
</feature>
<keyword evidence="11" id="KW-1185">Reference proteome</keyword>
<keyword evidence="4 10" id="KW-0067">ATP-binding</keyword>
<dbReference type="PROSITE" id="PS50893">
    <property type="entry name" value="ABC_TRANSPORTER_2"/>
    <property type="match status" value="1"/>
</dbReference>
<evidence type="ECO:0000256" key="6">
    <source>
        <dbReference type="ARBA" id="ARBA00023136"/>
    </source>
</evidence>
<protein>
    <submittedName>
        <fullName evidence="10">ATP-binding cassette, subfamily B, bacterial</fullName>
    </submittedName>
</protein>
<evidence type="ECO:0000256" key="1">
    <source>
        <dbReference type="ARBA" id="ARBA00004651"/>
    </source>
</evidence>
<comment type="subcellular location">
    <subcellularLocation>
        <location evidence="1">Cell membrane</location>
        <topology evidence="1">Multi-pass membrane protein</topology>
    </subcellularLocation>
</comment>
<feature type="transmembrane region" description="Helical" evidence="7">
    <location>
        <begin position="249"/>
        <end position="273"/>
    </location>
</feature>
<dbReference type="Gene3D" id="3.40.50.300">
    <property type="entry name" value="P-loop containing nucleotide triphosphate hydrolases"/>
    <property type="match status" value="1"/>
</dbReference>
<evidence type="ECO:0000256" key="5">
    <source>
        <dbReference type="ARBA" id="ARBA00022989"/>
    </source>
</evidence>
<feature type="domain" description="ABC transmembrane type-1" evidence="9">
    <location>
        <begin position="25"/>
        <end position="308"/>
    </location>
</feature>
<dbReference type="SUPFAM" id="SSF90123">
    <property type="entry name" value="ABC transporter transmembrane region"/>
    <property type="match status" value="1"/>
</dbReference>
<evidence type="ECO:0000256" key="3">
    <source>
        <dbReference type="ARBA" id="ARBA00022741"/>
    </source>
</evidence>